<evidence type="ECO:0000313" key="4">
    <source>
        <dbReference type="Proteomes" id="UP000198670"/>
    </source>
</evidence>
<dbReference type="GO" id="GO:0016740">
    <property type="term" value="F:transferase activity"/>
    <property type="evidence" value="ECO:0007669"/>
    <property type="project" value="UniProtKB-KW"/>
</dbReference>
<accession>A0A1I3FG56</accession>
<keyword evidence="4" id="KW-1185">Reference proteome</keyword>
<evidence type="ECO:0000256" key="1">
    <source>
        <dbReference type="SAM" id="SignalP"/>
    </source>
</evidence>
<dbReference type="SUPFAM" id="SSF48452">
    <property type="entry name" value="TPR-like"/>
    <property type="match status" value="1"/>
</dbReference>
<protein>
    <submittedName>
        <fullName evidence="3">Acyl-coenzyme A:6-aminopenicillanic acid acyl-transferase</fullName>
    </submittedName>
</protein>
<dbReference type="AlphaFoldDB" id="A0A1I3FG56"/>
<reference evidence="3 4" key="1">
    <citation type="submission" date="2016-10" db="EMBL/GenBank/DDBJ databases">
        <authorList>
            <person name="de Groot N.N."/>
        </authorList>
    </citation>
    <scope>NUCLEOTIDE SEQUENCE [LARGE SCALE GENOMIC DNA]</scope>
    <source>
        <strain evidence="3 4">RK1</strain>
    </source>
</reference>
<evidence type="ECO:0000259" key="2">
    <source>
        <dbReference type="Pfam" id="PF03417"/>
    </source>
</evidence>
<dbReference type="RefSeq" id="WP_090625128.1">
    <property type="nucleotide sequence ID" value="NZ_FOQO01000002.1"/>
</dbReference>
<dbReference type="PANTHER" id="PTHR35190">
    <property type="entry name" value="PROTEIN DCD1B"/>
    <property type="match status" value="1"/>
</dbReference>
<gene>
    <name evidence="3" type="ORF">SAMN05444682_102317</name>
</gene>
<sequence>MRQRIYTLLVGCSSLLLTACGGAQRLPTMASYTDQVGKRETVSADFYTMPHGRLHRNDQGIWELYVSGEPLERGLTNGILTKELLDQQEAAFVSQIRELVPSRFRQWLLRGFLKFFNRRLTDYVPAEYQTEIYGLSRSASDTYDFIAPPYKRLLYFHGAHDIGHALRDLALVGCTSFAAWGPHTADGKLLIGRNFDFYVGDAFSEEKVVSFIHPDRGYKHAMVTWAGMVGAVSGMNEKGLTVTINAGKSDLPHKAKTPISLVAREILQYAGTIDEAIRIAEQREVFVSESIMVGSAADQKAVLIEVSPKKFGVYEVENNADLLICANHFQSQAYDGDKNNLQQLKESHSTYRFKRINQLITSAPPLTPPLAAAILRNRSGIDNVKLGYGNEKAINQLLAHHAVIFQPEDRLLWVSANPYQLGAFVAYDLKTIFSRMDTLSIALPVDEAGLRIPADSFVYTDAFKNYEIFRHQTRTLEAAVENGEQMADTLLTGFIARNPDFWKAHFLVGEYYRRHGQHTEALHYFRAAIGKEVTTEPDRRLIEKRIRQCVRRSK</sequence>
<organism evidence="3 4">
    <name type="scientific">Parapedobacter indicus</name>
    <dbReference type="NCBI Taxonomy" id="1477437"/>
    <lineage>
        <taxon>Bacteria</taxon>
        <taxon>Pseudomonadati</taxon>
        <taxon>Bacteroidota</taxon>
        <taxon>Sphingobacteriia</taxon>
        <taxon>Sphingobacteriales</taxon>
        <taxon>Sphingobacteriaceae</taxon>
        <taxon>Parapedobacter</taxon>
    </lineage>
</organism>
<feature type="chain" id="PRO_5011538246" evidence="1">
    <location>
        <begin position="20"/>
        <end position="554"/>
    </location>
</feature>
<proteinExistence type="predicted"/>
<dbReference type="NCBIfam" id="NF040521">
    <property type="entry name" value="C45_proenzyme"/>
    <property type="match status" value="1"/>
</dbReference>
<dbReference type="InterPro" id="IPR005079">
    <property type="entry name" value="Peptidase_C45_hydrolase"/>
</dbReference>
<dbReference type="Gene3D" id="3.60.60.10">
    <property type="entry name" value="Penicillin V Acylase, Chain A"/>
    <property type="match status" value="1"/>
</dbReference>
<dbReference type="InterPro" id="IPR047794">
    <property type="entry name" value="C45_proenzyme-like"/>
</dbReference>
<dbReference type="EMBL" id="FOQO01000002">
    <property type="protein sequence ID" value="SFI10180.1"/>
    <property type="molecule type" value="Genomic_DNA"/>
</dbReference>
<dbReference type="PANTHER" id="PTHR35190:SF2">
    <property type="entry name" value="PROTEIN DCD1B"/>
    <property type="match status" value="1"/>
</dbReference>
<keyword evidence="3" id="KW-0808">Transferase</keyword>
<dbReference type="InterPro" id="IPR047803">
    <property type="entry name" value="DCD1A/B-like"/>
</dbReference>
<dbReference type="Pfam" id="PF03417">
    <property type="entry name" value="AAT"/>
    <property type="match status" value="1"/>
</dbReference>
<dbReference type="Proteomes" id="UP000198670">
    <property type="component" value="Unassembled WGS sequence"/>
</dbReference>
<keyword evidence="1" id="KW-0732">Signal</keyword>
<feature type="signal peptide" evidence="1">
    <location>
        <begin position="1"/>
        <end position="19"/>
    </location>
</feature>
<evidence type="ECO:0000313" key="3">
    <source>
        <dbReference type="EMBL" id="SFI10180.1"/>
    </source>
</evidence>
<dbReference type="STRING" id="1477437.SAMN05444682_102317"/>
<name>A0A1I3FG56_9SPHI</name>
<dbReference type="OrthoDB" id="5480874at2"/>
<dbReference type="PROSITE" id="PS51257">
    <property type="entry name" value="PROKAR_LIPOPROTEIN"/>
    <property type="match status" value="1"/>
</dbReference>
<dbReference type="InterPro" id="IPR011990">
    <property type="entry name" value="TPR-like_helical_dom_sf"/>
</dbReference>
<feature type="domain" description="Peptidase C45 hydrolase" evidence="2">
    <location>
        <begin position="186"/>
        <end position="414"/>
    </location>
</feature>